<evidence type="ECO:0000259" key="4">
    <source>
        <dbReference type="SMART" id="SM00322"/>
    </source>
</evidence>
<keyword evidence="1" id="KW-0677">Repeat</keyword>
<dbReference type="CDD" id="cd22448">
    <property type="entry name" value="KH-I_ScSCP160_rpt3"/>
    <property type="match status" value="1"/>
</dbReference>
<evidence type="ECO:0000256" key="3">
    <source>
        <dbReference type="SAM" id="MobiDB-lite"/>
    </source>
</evidence>
<evidence type="ECO:0000256" key="1">
    <source>
        <dbReference type="ARBA" id="ARBA00022737"/>
    </source>
</evidence>
<dbReference type="InterPro" id="IPR004087">
    <property type="entry name" value="KH_dom"/>
</dbReference>
<feature type="region of interest" description="Disordered" evidence="3">
    <location>
        <begin position="1"/>
        <end position="42"/>
    </location>
</feature>
<dbReference type="Pfam" id="PF00013">
    <property type="entry name" value="KH_1"/>
    <property type="match status" value="7"/>
</dbReference>
<dbReference type="InterPro" id="IPR036612">
    <property type="entry name" value="KH_dom_type_1_sf"/>
</dbReference>
<name>A0A0C3S217_PHLG1</name>
<dbReference type="OrthoDB" id="10027144at2759"/>
<proteinExistence type="predicted"/>
<feature type="domain" description="K Homology" evidence="4">
    <location>
        <begin position="560"/>
        <end position="632"/>
    </location>
</feature>
<reference evidence="5 6" key="1">
    <citation type="journal article" date="2014" name="PLoS Genet.">
        <title>Analysis of the Phlebiopsis gigantea genome, transcriptome and secretome provides insight into its pioneer colonization strategies of wood.</title>
        <authorList>
            <person name="Hori C."/>
            <person name="Ishida T."/>
            <person name="Igarashi K."/>
            <person name="Samejima M."/>
            <person name="Suzuki H."/>
            <person name="Master E."/>
            <person name="Ferreira P."/>
            <person name="Ruiz-Duenas F.J."/>
            <person name="Held B."/>
            <person name="Canessa P."/>
            <person name="Larrondo L.F."/>
            <person name="Schmoll M."/>
            <person name="Druzhinina I.S."/>
            <person name="Kubicek C.P."/>
            <person name="Gaskell J.A."/>
            <person name="Kersten P."/>
            <person name="St John F."/>
            <person name="Glasner J."/>
            <person name="Sabat G."/>
            <person name="Splinter BonDurant S."/>
            <person name="Syed K."/>
            <person name="Yadav J."/>
            <person name="Mgbeahuruike A.C."/>
            <person name="Kovalchuk A."/>
            <person name="Asiegbu F.O."/>
            <person name="Lackner G."/>
            <person name="Hoffmeister D."/>
            <person name="Rencoret J."/>
            <person name="Gutierrez A."/>
            <person name="Sun H."/>
            <person name="Lindquist E."/>
            <person name="Barry K."/>
            <person name="Riley R."/>
            <person name="Grigoriev I.V."/>
            <person name="Henrissat B."/>
            <person name="Kues U."/>
            <person name="Berka R.M."/>
            <person name="Martinez A.T."/>
            <person name="Covert S.F."/>
            <person name="Blanchette R.A."/>
            <person name="Cullen D."/>
        </authorList>
    </citation>
    <scope>NUCLEOTIDE SEQUENCE [LARGE SCALE GENOMIC DNA]</scope>
    <source>
        <strain evidence="5 6">11061_1 CR5-6</strain>
    </source>
</reference>
<accession>A0A0C3S217</accession>
<feature type="domain" description="K Homology" evidence="4">
    <location>
        <begin position="966"/>
        <end position="1051"/>
    </location>
</feature>
<feature type="compositionally biased region" description="Basic and acidic residues" evidence="3">
    <location>
        <begin position="1"/>
        <end position="13"/>
    </location>
</feature>
<keyword evidence="6" id="KW-1185">Reference proteome</keyword>
<dbReference type="Proteomes" id="UP000053257">
    <property type="component" value="Unassembled WGS sequence"/>
</dbReference>
<feature type="region of interest" description="Disordered" evidence="3">
    <location>
        <begin position="193"/>
        <end position="232"/>
    </location>
</feature>
<feature type="domain" description="K Homology" evidence="4">
    <location>
        <begin position="885"/>
        <end position="962"/>
    </location>
</feature>
<dbReference type="EMBL" id="KN840762">
    <property type="protein sequence ID" value="KIP01600.1"/>
    <property type="molecule type" value="Genomic_DNA"/>
</dbReference>
<gene>
    <name evidence="5" type="ORF">PHLGIDRAFT_131190</name>
</gene>
<dbReference type="HOGENOM" id="CLU_003293_1_1_1"/>
<dbReference type="CDD" id="cd22450">
    <property type="entry name" value="KH-I_ScSCP160_rpt5"/>
    <property type="match status" value="1"/>
</dbReference>
<feature type="domain" description="K Homology" evidence="4">
    <location>
        <begin position="728"/>
        <end position="806"/>
    </location>
</feature>
<protein>
    <recommendedName>
        <fullName evidence="4">K Homology domain-containing protein</fullName>
    </recommendedName>
</protein>
<feature type="domain" description="K Homology" evidence="4">
    <location>
        <begin position="1168"/>
        <end position="1237"/>
    </location>
</feature>
<feature type="region of interest" description="Disordered" evidence="3">
    <location>
        <begin position="1089"/>
        <end position="1121"/>
    </location>
</feature>
<dbReference type="CDD" id="cd00105">
    <property type="entry name" value="KH-I"/>
    <property type="match status" value="2"/>
</dbReference>
<organism evidence="5 6">
    <name type="scientific">Phlebiopsis gigantea (strain 11061_1 CR5-6)</name>
    <name type="common">White-rot fungus</name>
    <name type="synonym">Peniophora gigantea</name>
    <dbReference type="NCBI Taxonomy" id="745531"/>
    <lineage>
        <taxon>Eukaryota</taxon>
        <taxon>Fungi</taxon>
        <taxon>Dikarya</taxon>
        <taxon>Basidiomycota</taxon>
        <taxon>Agaricomycotina</taxon>
        <taxon>Agaricomycetes</taxon>
        <taxon>Polyporales</taxon>
        <taxon>Phanerochaetaceae</taxon>
        <taxon>Phlebiopsis</taxon>
    </lineage>
</organism>
<keyword evidence="2" id="KW-0694">RNA-binding</keyword>
<feature type="compositionally biased region" description="Basic and acidic residues" evidence="3">
    <location>
        <begin position="679"/>
        <end position="689"/>
    </location>
</feature>
<feature type="domain" description="K Homology" evidence="4">
    <location>
        <begin position="155"/>
        <end position="254"/>
    </location>
</feature>
<dbReference type="GO" id="GO:0003723">
    <property type="term" value="F:RNA binding"/>
    <property type="evidence" value="ECO:0007669"/>
    <property type="project" value="UniProtKB-UniRule"/>
</dbReference>
<feature type="domain" description="K Homology" evidence="4">
    <location>
        <begin position="641"/>
        <end position="724"/>
    </location>
</feature>
<dbReference type="SUPFAM" id="SSF54791">
    <property type="entry name" value="Eukaryotic type KH-domain (KH-domain type I)"/>
    <property type="match status" value="7"/>
</dbReference>
<feature type="compositionally biased region" description="Basic residues" evidence="3">
    <location>
        <begin position="690"/>
        <end position="700"/>
    </location>
</feature>
<feature type="region of interest" description="Disordered" evidence="3">
    <location>
        <begin position="679"/>
        <end position="700"/>
    </location>
</feature>
<feature type="domain" description="K Homology" evidence="4">
    <location>
        <begin position="84"/>
        <end position="154"/>
    </location>
</feature>
<dbReference type="Gene3D" id="3.30.1370.10">
    <property type="entry name" value="K Homology domain, type 1"/>
    <property type="match status" value="8"/>
</dbReference>
<sequence>MSAADLQKRHAELEGAPDPFPSLVESPVKARPAPASNGTLDTDSAVAFPSLASSSPASTRAPVSAWSAPRIKATASKQPLFTDSLTTAVVDLSTAGRDGKPTSLGEIMKHIMAQYKVKLDASTNQKLRQTTFFLKAEQQKDLEKAKKALLSALSPTVSIVVNAPASTISSIIGVKGVNLKEIRDRTGVRIDIPRRDTLTANGQANGGSHDPSRNATPLPGANDDEEDEPTVPITITGAHPLAVEAQGMLQDIIATKTSYVTRRVKEIPAHILPFVIAQRPKFLAAAQGGDVQLTLNQTAFEISVSGDREAVERVIESIKSARDYFQGEVTSVKIMLPKRQHRLLTGKGADEVMAKSKCAVIIQSLDEPGDEVNIYGRGVDIGNGVSAVMEKANSAYIHEFPLPGPIAVSKQLLGYMTRVGYPQTLSEKNPGVSVYTPPAAVIEKATVLNVDLVGDKSVVDSAVRELSQLLGKLIGATKDVPIDWLVHRIINSHKNAKKLKAFHEQQNVLVFFPPESAEQSSVLLVYDPTSPSASPSPVEKAQKLEEVEAELLKMAKAAADVKTQTITVEKKWHDAVIGYGGTTLNAIIGEDKTLSIKLGAEAGDATTEDIIVVRGISADVNRAVKEIEQIVEAAKNDEIVSSYSTEFEIGREFVARIVGAQGAGVNKIRDTLGVKVDFSDDHDDKEKDAGKKKKSAAGQKVKVKITGRKENAEEAKRRINSQVDKLADETVDVLKVPRQYHPSLIGQGGKYVVRLEEKYDVKITFPRDGDHATDGRRDVPKQDEVIIRGGRKGVTQAKNEILDALEFEKENNNQIKFTVPTRSVARILGRGGASINEIKDDTGAQIDIDKAADNTEVSTVVLRGTKAAIAEAKAAIIAISDQVTEEVTDSVTIEHKFHRSLIGPGGQGLKDLISRCSGPTDPKAQAGLVRFPRPGDTSDEVTLRGEPKLVAKIKTELEKVVANLRDRVVLGVEIPAVQHRALIGRGGQHLTDLQNRTGAQVQFPGSRSYNSVGEPVNAEELANASPADLVKVSGTRAACEKAVEELKSQVKAPAPEGVTGTLTVPLKYHHAVTQQGNLFRSLRSFGVHVEQSASPKNPPVPARPAADEGTSSARIDDTESAPSVDAQWQVVLNYQNAEEGEATWTFKAPDQATLDKATTLTSDSIKHAEEMTHVGFLTLPDRSVFPRIVGAKGANVARLRAESKADITVSRDDNTIVIIGSESALETAKDAILKMTIARPPRGGRRERD</sequence>
<feature type="domain" description="K Homology" evidence="4">
    <location>
        <begin position="811"/>
        <end position="881"/>
    </location>
</feature>
<dbReference type="InterPro" id="IPR004088">
    <property type="entry name" value="KH_dom_type_1"/>
</dbReference>
<dbReference type="SMART" id="SM00322">
    <property type="entry name" value="KH"/>
    <property type="match status" value="9"/>
</dbReference>
<dbReference type="PROSITE" id="PS50084">
    <property type="entry name" value="KH_TYPE_1"/>
    <property type="match status" value="8"/>
</dbReference>
<evidence type="ECO:0000313" key="5">
    <source>
        <dbReference type="EMBL" id="KIP01600.1"/>
    </source>
</evidence>
<evidence type="ECO:0000256" key="2">
    <source>
        <dbReference type="PROSITE-ProRule" id="PRU00117"/>
    </source>
</evidence>
<dbReference type="STRING" id="745531.A0A0C3S217"/>
<dbReference type="PANTHER" id="PTHR10288">
    <property type="entry name" value="KH DOMAIN CONTAINING RNA BINDING PROTEIN"/>
    <property type="match status" value="1"/>
</dbReference>
<dbReference type="AlphaFoldDB" id="A0A0C3S217"/>
<evidence type="ECO:0000313" key="6">
    <source>
        <dbReference type="Proteomes" id="UP000053257"/>
    </source>
</evidence>